<feature type="compositionally biased region" description="Basic and acidic residues" evidence="1">
    <location>
        <begin position="547"/>
        <end position="558"/>
    </location>
</feature>
<feature type="region of interest" description="Disordered" evidence="1">
    <location>
        <begin position="1"/>
        <end position="90"/>
    </location>
</feature>
<dbReference type="GO" id="GO:0005385">
    <property type="term" value="F:zinc ion transmembrane transporter activity"/>
    <property type="evidence" value="ECO:0000318"/>
    <property type="project" value="GO_Central"/>
</dbReference>
<feature type="compositionally biased region" description="Basic and acidic residues" evidence="1">
    <location>
        <begin position="29"/>
        <end position="40"/>
    </location>
</feature>
<gene>
    <name evidence="2" type="primary">WBGene00106611</name>
</gene>
<feature type="region of interest" description="Disordered" evidence="1">
    <location>
        <begin position="538"/>
        <end position="565"/>
    </location>
</feature>
<feature type="compositionally biased region" description="Basic and acidic residues" evidence="1">
    <location>
        <begin position="392"/>
        <end position="405"/>
    </location>
</feature>
<feature type="region of interest" description="Disordered" evidence="1">
    <location>
        <begin position="590"/>
        <end position="614"/>
    </location>
</feature>
<protein>
    <submittedName>
        <fullName evidence="2">Uncharacterized protein</fullName>
    </submittedName>
</protein>
<feature type="compositionally biased region" description="Basic and acidic residues" evidence="1">
    <location>
        <begin position="359"/>
        <end position="386"/>
    </location>
</feature>
<reference evidence="2" key="2">
    <citation type="submission" date="2022-06" db="UniProtKB">
        <authorList>
            <consortium name="EnsemblMetazoa"/>
        </authorList>
    </citation>
    <scope>IDENTIFICATION</scope>
    <source>
        <strain evidence="2">PS312</strain>
    </source>
</reference>
<proteinExistence type="predicted"/>
<feature type="compositionally biased region" description="Polar residues" evidence="1">
    <location>
        <begin position="16"/>
        <end position="28"/>
    </location>
</feature>
<dbReference type="GO" id="GO:0071577">
    <property type="term" value="P:zinc ion transmembrane transport"/>
    <property type="evidence" value="ECO:0000318"/>
    <property type="project" value="GO_Central"/>
</dbReference>
<feature type="compositionally biased region" description="Basic and acidic residues" evidence="1">
    <location>
        <begin position="494"/>
        <end position="510"/>
    </location>
</feature>
<dbReference type="Proteomes" id="UP000005239">
    <property type="component" value="Unassembled WGS sequence"/>
</dbReference>
<reference evidence="3" key="1">
    <citation type="journal article" date="2008" name="Nat. Genet.">
        <title>The Pristionchus pacificus genome provides a unique perspective on nematode lifestyle and parasitism.</title>
        <authorList>
            <person name="Dieterich C."/>
            <person name="Clifton S.W."/>
            <person name="Schuster L.N."/>
            <person name="Chinwalla A."/>
            <person name="Delehaunty K."/>
            <person name="Dinkelacker I."/>
            <person name="Fulton L."/>
            <person name="Fulton R."/>
            <person name="Godfrey J."/>
            <person name="Minx P."/>
            <person name="Mitreva M."/>
            <person name="Roeseler W."/>
            <person name="Tian H."/>
            <person name="Witte H."/>
            <person name="Yang S.P."/>
            <person name="Wilson R.K."/>
            <person name="Sommer R.J."/>
        </authorList>
    </citation>
    <scope>NUCLEOTIDE SEQUENCE [LARGE SCALE GENOMIC DNA]</scope>
    <source>
        <strain evidence="3">PS312</strain>
    </source>
</reference>
<evidence type="ECO:0000313" key="2">
    <source>
        <dbReference type="EnsemblMetazoa" id="PPA17057.1"/>
    </source>
</evidence>
<feature type="compositionally biased region" description="Basic and acidic residues" evidence="1">
    <location>
        <begin position="416"/>
        <end position="457"/>
    </location>
</feature>
<evidence type="ECO:0000313" key="3">
    <source>
        <dbReference type="Proteomes" id="UP000005239"/>
    </source>
</evidence>
<keyword evidence="3" id="KW-1185">Reference proteome</keyword>
<feature type="compositionally biased region" description="Basic and acidic residues" evidence="1">
    <location>
        <begin position="73"/>
        <end position="90"/>
    </location>
</feature>
<sequence>MAEIGGSPTEDAMVNLDSSGNDPGTSNGPKKEGSLKRTADADNAPVASNIKKKKTAEERASCTRGRNQAIKKAMREEKKKEKEKEEKESRMDKLLEYRDKLLDRLQELEERDMEVNDQKEKKALEKEEDFRGYLIKCENAIKALGNIDFSANDEMMMQSVAITIPDWSCLDTHVQDFAFERFSTNNPDHCMTMRQLTDIIKKVKPNNPTVKFPKEQTDGIDRLLSAINWKIRDAAQLRRWKILEKNLEEYPGVEADSLPLVKTEIDEGEERGALQNLINNVVPDGASDKEIDVINLDDEESVEVEGDDDEVEDEGEVEGNDDNNEESESKGFDNMEEDCPEMEVVNTLMEPPEVESKEEETTKKEDESMDVKTKEENDRSDSKDEKSEEEEKEVRPDSREGKDTLEGGTSTNSPTTERDERMKSMEKTDNNVKQEVIPMEHDSPREITENGDNKDGPELPNPMIERKVVVVAQTIVLDDDEDGMEVQEMKVIPSRRDTGLSSLENKRDDTPNGPPVPPKMNATEAWHLKLKQIQEWVDKLSPASPEENEKAQTLRRDNEDEEADDGIECLQDDFEFDSVSHSGLEFRKKLKDQPEGKSVKIEKNGDGVSVIELD</sequence>
<organism evidence="2 3">
    <name type="scientific">Pristionchus pacificus</name>
    <name type="common">Parasitic nematode worm</name>
    <dbReference type="NCBI Taxonomy" id="54126"/>
    <lineage>
        <taxon>Eukaryota</taxon>
        <taxon>Metazoa</taxon>
        <taxon>Ecdysozoa</taxon>
        <taxon>Nematoda</taxon>
        <taxon>Chromadorea</taxon>
        <taxon>Rhabditida</taxon>
        <taxon>Rhabditina</taxon>
        <taxon>Diplogasteromorpha</taxon>
        <taxon>Diplogasteroidea</taxon>
        <taxon>Neodiplogasteridae</taxon>
        <taxon>Pristionchus</taxon>
    </lineage>
</organism>
<dbReference type="GO" id="GO:0005886">
    <property type="term" value="C:plasma membrane"/>
    <property type="evidence" value="ECO:0000318"/>
    <property type="project" value="GO_Central"/>
</dbReference>
<feature type="region of interest" description="Disordered" evidence="1">
    <location>
        <begin position="481"/>
        <end position="521"/>
    </location>
</feature>
<name>A0A8R1UEW7_PRIPA</name>
<feature type="region of interest" description="Disordered" evidence="1">
    <location>
        <begin position="289"/>
        <end position="462"/>
    </location>
</feature>
<feature type="compositionally biased region" description="Acidic residues" evidence="1">
    <location>
        <begin position="295"/>
        <end position="326"/>
    </location>
</feature>
<evidence type="ECO:0000256" key="1">
    <source>
        <dbReference type="SAM" id="MobiDB-lite"/>
    </source>
</evidence>
<dbReference type="AlphaFoldDB" id="A0A8R1UEW7"/>
<dbReference type="EnsemblMetazoa" id="PPA17057.1">
    <property type="protein sequence ID" value="PPA17057.1"/>
    <property type="gene ID" value="WBGene00106611"/>
</dbReference>
<feature type="compositionally biased region" description="Basic and acidic residues" evidence="1">
    <location>
        <begin position="590"/>
        <end position="605"/>
    </location>
</feature>
<accession>A0A8R1UEW7</accession>